<evidence type="ECO:0000256" key="6">
    <source>
        <dbReference type="ARBA" id="ARBA00022989"/>
    </source>
</evidence>
<evidence type="ECO:0000256" key="8">
    <source>
        <dbReference type="HAMAP-Rule" id="MF_02078"/>
    </source>
</evidence>
<dbReference type="PIRSF" id="PIRSF002869">
    <property type="entry name" value="MviN"/>
    <property type="match status" value="1"/>
</dbReference>
<comment type="caution">
    <text evidence="10">The sequence shown here is derived from an EMBL/GenBank/DDBJ whole genome shotgun (WGS) entry which is preliminary data.</text>
</comment>
<dbReference type="Pfam" id="PF03023">
    <property type="entry name" value="MurJ"/>
    <property type="match status" value="1"/>
</dbReference>
<dbReference type="PANTHER" id="PTHR47019:SF1">
    <property type="entry name" value="LIPID II FLIPPASE MURJ"/>
    <property type="match status" value="1"/>
</dbReference>
<feature type="transmembrane region" description="Helical" evidence="8">
    <location>
        <begin position="316"/>
        <end position="339"/>
    </location>
</feature>
<evidence type="ECO:0000313" key="10">
    <source>
        <dbReference type="EMBL" id="OGY47496.1"/>
    </source>
</evidence>
<feature type="transmembrane region" description="Helical" evidence="8">
    <location>
        <begin position="385"/>
        <end position="404"/>
    </location>
</feature>
<dbReference type="CDD" id="cd13123">
    <property type="entry name" value="MATE_MurJ_like"/>
    <property type="match status" value="1"/>
</dbReference>
<dbReference type="GO" id="GO:0034204">
    <property type="term" value="P:lipid translocation"/>
    <property type="evidence" value="ECO:0007669"/>
    <property type="project" value="TreeGrafter"/>
</dbReference>
<dbReference type="EMBL" id="MHIH01000034">
    <property type="protein sequence ID" value="OGY47496.1"/>
    <property type="molecule type" value="Genomic_DNA"/>
</dbReference>
<keyword evidence="7 8" id="KW-0472">Membrane</keyword>
<protein>
    <recommendedName>
        <fullName evidence="8">Probable lipid II flippase MurJ</fullName>
    </recommendedName>
</protein>
<evidence type="ECO:0000256" key="5">
    <source>
        <dbReference type="ARBA" id="ARBA00022984"/>
    </source>
</evidence>
<gene>
    <name evidence="8" type="primary">murJ</name>
    <name evidence="10" type="ORF">A3J62_00685</name>
</gene>
<keyword evidence="8 9" id="KW-0961">Cell wall biogenesis/degradation</keyword>
<feature type="transmembrane region" description="Helical" evidence="8">
    <location>
        <begin position="480"/>
        <end position="502"/>
    </location>
</feature>
<keyword evidence="5 8" id="KW-0573">Peptidoglycan synthesis</keyword>
<organism evidence="10 11">
    <name type="scientific">Candidatus Buchananbacteria bacterium RIFCSPHIGHO2_02_FULL_38_8</name>
    <dbReference type="NCBI Taxonomy" id="1797538"/>
    <lineage>
        <taxon>Bacteria</taxon>
        <taxon>Candidatus Buchananiibacteriota</taxon>
    </lineage>
</organism>
<feature type="transmembrane region" description="Helical" evidence="8">
    <location>
        <begin position="410"/>
        <end position="431"/>
    </location>
</feature>
<dbReference type="InterPro" id="IPR051050">
    <property type="entry name" value="Lipid_II_flippase_MurJ/MviN"/>
</dbReference>
<comment type="function">
    <text evidence="8 9">Involved in peptidoglycan biosynthesis. Transports lipid-linked peptidoglycan precursors from the inner to the outer leaflet of the cytoplasmic membrane.</text>
</comment>
<evidence type="ECO:0000256" key="1">
    <source>
        <dbReference type="ARBA" id="ARBA00004651"/>
    </source>
</evidence>
<feature type="transmembrane region" description="Helical" evidence="8">
    <location>
        <begin position="164"/>
        <end position="187"/>
    </location>
</feature>
<comment type="similarity">
    <text evidence="8 9">Belongs to the MurJ/MviN family.</text>
</comment>
<dbReference type="PANTHER" id="PTHR47019">
    <property type="entry name" value="LIPID II FLIPPASE MURJ"/>
    <property type="match status" value="1"/>
</dbReference>
<feature type="transmembrane region" description="Helical" evidence="8">
    <location>
        <begin position="238"/>
        <end position="271"/>
    </location>
</feature>
<keyword evidence="4 8" id="KW-0133">Cell shape</keyword>
<dbReference type="NCBIfam" id="TIGR01695">
    <property type="entry name" value="murJ_mviN"/>
    <property type="match status" value="1"/>
</dbReference>
<evidence type="ECO:0000256" key="2">
    <source>
        <dbReference type="ARBA" id="ARBA00022475"/>
    </source>
</evidence>
<accession>A0A1G1Y6P6</accession>
<feature type="transmembrane region" description="Helical" evidence="8">
    <location>
        <begin position="138"/>
        <end position="157"/>
    </location>
</feature>
<proteinExistence type="inferred from homology"/>
<feature type="transmembrane region" description="Helical" evidence="8">
    <location>
        <begin position="12"/>
        <end position="33"/>
    </location>
</feature>
<dbReference type="GO" id="GO:0071555">
    <property type="term" value="P:cell wall organization"/>
    <property type="evidence" value="ECO:0007669"/>
    <property type="project" value="UniProtKB-UniRule"/>
</dbReference>
<dbReference type="AlphaFoldDB" id="A0A1G1Y6P6"/>
<feature type="transmembrane region" description="Helical" evidence="8">
    <location>
        <begin position="193"/>
        <end position="217"/>
    </location>
</feature>
<reference evidence="10 11" key="1">
    <citation type="journal article" date="2016" name="Nat. Commun.">
        <title>Thousands of microbial genomes shed light on interconnected biogeochemical processes in an aquifer system.</title>
        <authorList>
            <person name="Anantharaman K."/>
            <person name="Brown C.T."/>
            <person name="Hug L.A."/>
            <person name="Sharon I."/>
            <person name="Castelle C.J."/>
            <person name="Probst A.J."/>
            <person name="Thomas B.C."/>
            <person name="Singh A."/>
            <person name="Wilkins M.J."/>
            <person name="Karaoz U."/>
            <person name="Brodie E.L."/>
            <person name="Williams K.H."/>
            <person name="Hubbard S.S."/>
            <person name="Banfield J.F."/>
        </authorList>
    </citation>
    <scope>NUCLEOTIDE SEQUENCE [LARGE SCALE GENOMIC DNA]</scope>
</reference>
<dbReference type="InterPro" id="IPR004268">
    <property type="entry name" value="MurJ"/>
</dbReference>
<feature type="transmembrane region" description="Helical" evidence="8">
    <location>
        <begin position="443"/>
        <end position="460"/>
    </location>
</feature>
<dbReference type="PRINTS" id="PR01806">
    <property type="entry name" value="VIRFACTRMVIN"/>
</dbReference>
<dbReference type="HAMAP" id="MF_02078">
    <property type="entry name" value="MurJ_MviN"/>
    <property type="match status" value="1"/>
</dbReference>
<feature type="transmembrane region" description="Helical" evidence="8">
    <location>
        <begin position="94"/>
        <end position="118"/>
    </location>
</feature>
<dbReference type="GO" id="GO:0009252">
    <property type="term" value="P:peptidoglycan biosynthetic process"/>
    <property type="evidence" value="ECO:0007669"/>
    <property type="project" value="UniProtKB-UniRule"/>
</dbReference>
<dbReference type="GO" id="GO:0008360">
    <property type="term" value="P:regulation of cell shape"/>
    <property type="evidence" value="ECO:0007669"/>
    <property type="project" value="UniProtKB-UniRule"/>
</dbReference>
<feature type="transmembrane region" description="Helical" evidence="8">
    <location>
        <begin position="277"/>
        <end position="295"/>
    </location>
</feature>
<name>A0A1G1Y6P6_9BACT</name>
<evidence type="ECO:0000313" key="11">
    <source>
        <dbReference type="Proteomes" id="UP000178747"/>
    </source>
</evidence>
<comment type="subcellular location">
    <subcellularLocation>
        <location evidence="1 8">Cell membrane</location>
        <topology evidence="1 8">Multi-pass membrane protein</topology>
    </subcellularLocation>
</comment>
<evidence type="ECO:0000256" key="7">
    <source>
        <dbReference type="ARBA" id="ARBA00023136"/>
    </source>
</evidence>
<evidence type="ECO:0000256" key="9">
    <source>
        <dbReference type="PIRNR" id="PIRNR002869"/>
    </source>
</evidence>
<dbReference type="Proteomes" id="UP000178747">
    <property type="component" value="Unassembled WGS sequence"/>
</dbReference>
<feature type="transmembrane region" description="Helical" evidence="8">
    <location>
        <begin position="60"/>
        <end position="82"/>
    </location>
</feature>
<feature type="transmembrane region" description="Helical" evidence="8">
    <location>
        <begin position="351"/>
        <end position="373"/>
    </location>
</feature>
<keyword evidence="2 8" id="KW-1003">Cell membrane</keyword>
<dbReference type="UniPathway" id="UPA00219"/>
<sequence length="533" mass="58450">MIKKLFNSQTKTITSAAIIIGAASLLSRLLGVLRDRVLAGEFGAGPNLDMYYAAFRIPDMVFNLLVLGAISAGFIPVFTEYLKNKKKAWELVNIILNVLLLALILISGLLILIAPWLVKIIAPGFDKEQIAITADLTRIMFMSPIFLCVSGILGGILQSFKRFFIYSIAPILYNIGIIIGALFFVPFLGIYGLAWGVALGSFMHMIIQIPTTTALGYQYQWIIDLKNHGFSKILKMMVPRILGLVTSQINFIVITIIGSTLMAGSITIFNLANNLQSFPLGIFGVSFAIAVFPTLSTLAKKKGDFIHTLSLTARQILFFIIPTSALLIILRAQIVRIVLGSGLFDWQDTILTLRTLSLFSISLFAQALILLFARAFYALQDSKTPFYTGLISVFANIILALMTVEELGVAGLALAFSLSSVLNLVLSYLALHYKIGNLDGTKIVISTSKILVATFMLAIVSQATKYVIEPIFGTQTFIGIASQGIISASAGLLVYFIICWLLKAEELNYLIDSFKKRMLKKITPPVEAIEKNT</sequence>
<keyword evidence="3 8" id="KW-0812">Transmembrane</keyword>
<dbReference type="GO" id="GO:0005886">
    <property type="term" value="C:plasma membrane"/>
    <property type="evidence" value="ECO:0007669"/>
    <property type="project" value="UniProtKB-SubCell"/>
</dbReference>
<evidence type="ECO:0000256" key="3">
    <source>
        <dbReference type="ARBA" id="ARBA00022692"/>
    </source>
</evidence>
<keyword evidence="8 9" id="KW-0813">Transport</keyword>
<evidence type="ECO:0000256" key="4">
    <source>
        <dbReference type="ARBA" id="ARBA00022960"/>
    </source>
</evidence>
<dbReference type="GO" id="GO:0015648">
    <property type="term" value="F:lipid-linked peptidoglycan transporter activity"/>
    <property type="evidence" value="ECO:0007669"/>
    <property type="project" value="UniProtKB-UniRule"/>
</dbReference>
<comment type="pathway">
    <text evidence="8">Cell wall biogenesis; peptidoglycan biosynthesis.</text>
</comment>
<keyword evidence="6 8" id="KW-1133">Transmembrane helix</keyword>